<protein>
    <submittedName>
        <fullName evidence="1">Uncharacterized protein</fullName>
    </submittedName>
</protein>
<dbReference type="STRING" id="1299341.SAMN05444005_103140"/>
<organism evidence="1 2">
    <name type="scientific">Flavobacterium urocaniciphilum</name>
    <dbReference type="NCBI Taxonomy" id="1299341"/>
    <lineage>
        <taxon>Bacteria</taxon>
        <taxon>Pseudomonadati</taxon>
        <taxon>Bacteroidota</taxon>
        <taxon>Flavobacteriia</taxon>
        <taxon>Flavobacteriales</taxon>
        <taxon>Flavobacteriaceae</taxon>
        <taxon>Flavobacterium</taxon>
    </lineage>
</organism>
<reference evidence="1 2" key="1">
    <citation type="submission" date="2016-10" db="EMBL/GenBank/DDBJ databases">
        <authorList>
            <person name="de Groot N.N."/>
        </authorList>
    </citation>
    <scope>NUCLEOTIDE SEQUENCE [LARGE SCALE GENOMIC DNA]</scope>
    <source>
        <strain evidence="1 2">DSM 27078</strain>
    </source>
</reference>
<proteinExistence type="predicted"/>
<dbReference type="EMBL" id="FOEI01000003">
    <property type="protein sequence ID" value="SEP90974.1"/>
    <property type="molecule type" value="Genomic_DNA"/>
</dbReference>
<gene>
    <name evidence="1" type="ORF">SAMN05444005_103140</name>
</gene>
<keyword evidence="2" id="KW-1185">Reference proteome</keyword>
<sequence length="159" mass="18356">MTPRKELFTKIQEALKNGVQELELVDLQRKQFANPEKNYPSYWTSALIDIKAIRWESMVENKQEGECTVDVTLYCKDGWLDQHDGTADTNGGLTEIDLIDAMVESLQFLKGDYFKPLELSNESSEDVDSEIMSYTLSFTTLIYRRVNPRYSNRTITINP</sequence>
<dbReference type="RefSeq" id="WP_091467216.1">
    <property type="nucleotide sequence ID" value="NZ_FOEI01000003.1"/>
</dbReference>
<dbReference type="OrthoDB" id="1358250at2"/>
<dbReference type="Proteomes" id="UP000198648">
    <property type="component" value="Unassembled WGS sequence"/>
</dbReference>
<name>A0A1H9BPQ1_9FLAO</name>
<accession>A0A1H9BPQ1</accession>
<evidence type="ECO:0000313" key="1">
    <source>
        <dbReference type="EMBL" id="SEP90974.1"/>
    </source>
</evidence>
<evidence type="ECO:0000313" key="2">
    <source>
        <dbReference type="Proteomes" id="UP000198648"/>
    </source>
</evidence>
<dbReference type="AlphaFoldDB" id="A0A1H9BPQ1"/>